<evidence type="ECO:0000313" key="2">
    <source>
        <dbReference type="EMBL" id="WUP47141.1"/>
    </source>
</evidence>
<feature type="domain" description="Transcription regulator PadR N-terminal" evidence="1">
    <location>
        <begin position="5"/>
        <end position="80"/>
    </location>
</feature>
<dbReference type="InterPro" id="IPR005149">
    <property type="entry name" value="Tscrpt_reg_PadR_N"/>
</dbReference>
<dbReference type="Proteomes" id="UP001432190">
    <property type="component" value="Chromosome"/>
</dbReference>
<dbReference type="SUPFAM" id="SSF46785">
    <property type="entry name" value="Winged helix' DNA-binding domain"/>
    <property type="match status" value="1"/>
</dbReference>
<accession>A0ABZ1RY81</accession>
<dbReference type="Gene3D" id="1.10.10.10">
    <property type="entry name" value="Winged helix-like DNA-binding domain superfamily/Winged helix DNA-binding domain"/>
    <property type="match status" value="1"/>
</dbReference>
<dbReference type="EMBL" id="CP108084">
    <property type="protein sequence ID" value="WUP47141.1"/>
    <property type="molecule type" value="Genomic_DNA"/>
</dbReference>
<sequence>MQDVVLAMLAKEPAYGYELRSRIRAALGPLGEAMNAGQIYVTLARLAKAGLVTSQRTEGLPDRPDRRVYALTPAGQQRVAAWLTEVSWPKPDLSEFHLKLVAAAAARLADPVALVDAQRRELLRRLRDTQRAALDRSVDPVAGLLLEGVVLRLRADLEWLEACERTWTERGRIQRKAKP</sequence>
<dbReference type="RefSeq" id="WP_328850169.1">
    <property type="nucleotide sequence ID" value="NZ_CP108084.1"/>
</dbReference>
<dbReference type="PANTHER" id="PTHR43252:SF6">
    <property type="entry name" value="NEGATIVE TRANSCRIPTION REGULATOR PADR"/>
    <property type="match status" value="1"/>
</dbReference>
<dbReference type="Pfam" id="PF03551">
    <property type="entry name" value="PadR"/>
    <property type="match status" value="1"/>
</dbReference>
<evidence type="ECO:0000259" key="1">
    <source>
        <dbReference type="Pfam" id="PF03551"/>
    </source>
</evidence>
<dbReference type="PANTHER" id="PTHR43252">
    <property type="entry name" value="TRANSCRIPTIONAL REGULATOR YQJI"/>
    <property type="match status" value="1"/>
</dbReference>
<evidence type="ECO:0000313" key="3">
    <source>
        <dbReference type="Proteomes" id="UP001432190"/>
    </source>
</evidence>
<organism evidence="2 3">
    <name type="scientific">Micromonospora globbae</name>
    <dbReference type="NCBI Taxonomy" id="1894969"/>
    <lineage>
        <taxon>Bacteria</taxon>
        <taxon>Bacillati</taxon>
        <taxon>Actinomycetota</taxon>
        <taxon>Actinomycetes</taxon>
        <taxon>Micromonosporales</taxon>
        <taxon>Micromonosporaceae</taxon>
        <taxon>Micromonospora</taxon>
    </lineage>
</organism>
<reference evidence="2" key="1">
    <citation type="submission" date="2022-10" db="EMBL/GenBank/DDBJ databases">
        <title>The complete genomes of actinobacterial strains from the NBC collection.</title>
        <authorList>
            <person name="Joergensen T.S."/>
            <person name="Alvarez Arevalo M."/>
            <person name="Sterndorff E.B."/>
            <person name="Faurdal D."/>
            <person name="Vuksanovic O."/>
            <person name="Mourched A.-S."/>
            <person name="Charusanti P."/>
            <person name="Shaw S."/>
            <person name="Blin K."/>
            <person name="Weber T."/>
        </authorList>
    </citation>
    <scope>NUCLEOTIDE SEQUENCE</scope>
    <source>
        <strain evidence="2">NBC_00256</strain>
    </source>
</reference>
<dbReference type="InterPro" id="IPR036390">
    <property type="entry name" value="WH_DNA-bd_sf"/>
</dbReference>
<name>A0ABZ1RY81_9ACTN</name>
<gene>
    <name evidence="2" type="ORF">OG994_15865</name>
</gene>
<protein>
    <submittedName>
        <fullName evidence="2">PadR family transcriptional regulator</fullName>
    </submittedName>
</protein>
<dbReference type="InterPro" id="IPR036388">
    <property type="entry name" value="WH-like_DNA-bd_sf"/>
</dbReference>
<keyword evidence="3" id="KW-1185">Reference proteome</keyword>
<proteinExistence type="predicted"/>